<protein>
    <recommendedName>
        <fullName evidence="1">DUF6879 domain-containing protein</fullName>
    </recommendedName>
</protein>
<gene>
    <name evidence="2" type="ORF">EST54_14690</name>
</gene>
<feature type="domain" description="DUF6879" evidence="1">
    <location>
        <begin position="21"/>
        <end position="189"/>
    </location>
</feature>
<evidence type="ECO:0000313" key="2">
    <source>
        <dbReference type="EMBL" id="RXS66635.1"/>
    </source>
</evidence>
<dbReference type="InterPro" id="IPR049244">
    <property type="entry name" value="DUF6879"/>
</dbReference>
<dbReference type="Proteomes" id="UP000289482">
    <property type="component" value="Unassembled WGS sequence"/>
</dbReference>
<name>A0A4Q1QWD9_9ACTN</name>
<reference evidence="2 3" key="1">
    <citation type="submission" date="2019-01" db="EMBL/GenBank/DDBJ databases">
        <title>Draft genome sequences of the type strain Streptomyces sioyaensis DSM 40032 and its novel strain, TM32, a thermotolerant antibiotics-producing actinobacterium.</title>
        <authorList>
            <person name="Nakaew N."/>
            <person name="Lumyong S."/>
            <person name="Sloan W.T."/>
            <person name="Sungthong R."/>
        </authorList>
    </citation>
    <scope>NUCLEOTIDE SEQUENCE [LARGE SCALE GENOMIC DNA]</scope>
    <source>
        <strain evidence="2 3">DSM 40032</strain>
    </source>
</reference>
<dbReference type="GeneID" id="95779215"/>
<dbReference type="RefSeq" id="WP_129248065.1">
    <property type="nucleotide sequence ID" value="NZ_JABZEL010000017.1"/>
</dbReference>
<evidence type="ECO:0000259" key="1">
    <source>
        <dbReference type="Pfam" id="PF21806"/>
    </source>
</evidence>
<sequence>MFESFQRTISEHLDRPSYHEDFRRHYESGIRFLKKLERGQNFKERGFPSWEAFAVGEWNRALSLIEEKREIYAGQFQKAAELGILERRLRVVQFPVTPYVQWELFVLRLRVELGDNIRVMDARKISDIEVDRLVPEVVILGDEVMYEVVYDDDGNAAGANRIADQGVIEETSAGFDVLYRRGEDFTEFFDREIAPLDPPMVVR</sequence>
<dbReference type="Pfam" id="PF21806">
    <property type="entry name" value="DUF6879"/>
    <property type="match status" value="1"/>
</dbReference>
<proteinExistence type="predicted"/>
<accession>A0A4Q1QWD9</accession>
<organism evidence="2 3">
    <name type="scientific">Streptomyces sioyaensis</name>
    <dbReference type="NCBI Taxonomy" id="67364"/>
    <lineage>
        <taxon>Bacteria</taxon>
        <taxon>Bacillati</taxon>
        <taxon>Actinomycetota</taxon>
        <taxon>Actinomycetes</taxon>
        <taxon>Kitasatosporales</taxon>
        <taxon>Streptomycetaceae</taxon>
        <taxon>Streptomyces</taxon>
    </lineage>
</organism>
<dbReference type="EMBL" id="SDIF01000034">
    <property type="protein sequence ID" value="RXS66635.1"/>
    <property type="molecule type" value="Genomic_DNA"/>
</dbReference>
<dbReference type="AlphaFoldDB" id="A0A4Q1QWD9"/>
<comment type="caution">
    <text evidence="2">The sequence shown here is derived from an EMBL/GenBank/DDBJ whole genome shotgun (WGS) entry which is preliminary data.</text>
</comment>
<keyword evidence="3" id="KW-1185">Reference proteome</keyword>
<evidence type="ECO:0000313" key="3">
    <source>
        <dbReference type="Proteomes" id="UP000289482"/>
    </source>
</evidence>